<dbReference type="SUPFAM" id="SSF51197">
    <property type="entry name" value="Clavaminate synthase-like"/>
    <property type="match status" value="1"/>
</dbReference>
<dbReference type="OMA" id="PRWIMAM"/>
<dbReference type="Gene3D" id="2.60.120.620">
    <property type="entry name" value="q2cbj1_9rhob like domain"/>
    <property type="match status" value="1"/>
</dbReference>
<evidence type="ECO:0000313" key="2">
    <source>
        <dbReference type="Proteomes" id="UP000006671"/>
    </source>
</evidence>
<reference evidence="1 2" key="1">
    <citation type="journal article" date="2010" name="Cell">
        <title>The genome of Naegleria gruberi illuminates early eukaryotic versatility.</title>
        <authorList>
            <person name="Fritz-Laylin L.K."/>
            <person name="Prochnik S.E."/>
            <person name="Ginger M.L."/>
            <person name="Dacks J.B."/>
            <person name="Carpenter M.L."/>
            <person name="Field M.C."/>
            <person name="Kuo A."/>
            <person name="Paredez A."/>
            <person name="Chapman J."/>
            <person name="Pham J."/>
            <person name="Shu S."/>
            <person name="Neupane R."/>
            <person name="Cipriano M."/>
            <person name="Mancuso J."/>
            <person name="Tu H."/>
            <person name="Salamov A."/>
            <person name="Lindquist E."/>
            <person name="Shapiro H."/>
            <person name="Lucas S."/>
            <person name="Grigoriev I.V."/>
            <person name="Cande W.Z."/>
            <person name="Fulton C."/>
            <person name="Rokhsar D.S."/>
            <person name="Dawson S.C."/>
        </authorList>
    </citation>
    <scope>NUCLEOTIDE SEQUENCE [LARGE SCALE GENOMIC DNA]</scope>
    <source>
        <strain evidence="1 2">NEG-M</strain>
    </source>
</reference>
<dbReference type="eggNOG" id="ENOG502SUN1">
    <property type="taxonomic scope" value="Eukaryota"/>
</dbReference>
<dbReference type="Proteomes" id="UP000006671">
    <property type="component" value="Unassembled WGS sequence"/>
</dbReference>
<accession>D2VJY1</accession>
<dbReference type="VEuPathDB" id="AmoebaDB:NAEGRDRAFT_69201"/>
<evidence type="ECO:0000313" key="1">
    <source>
        <dbReference type="EMBL" id="EFC42848.1"/>
    </source>
</evidence>
<dbReference type="AlphaFoldDB" id="D2VJY1"/>
<dbReference type="KEGG" id="ngr:NAEGRDRAFT_69201"/>
<dbReference type="InterPro" id="IPR008775">
    <property type="entry name" value="Phytyl_CoA_dOase-like"/>
</dbReference>
<name>D2VJY1_NAEGR</name>
<protein>
    <submittedName>
        <fullName evidence="1">Predicted protein</fullName>
    </submittedName>
</protein>
<dbReference type="InterPro" id="IPR011030">
    <property type="entry name" value="Lipovitellin_superhlx_dom"/>
</dbReference>
<sequence>MAGNKKRHSEVRKESQKEAPINYDYLEDDYDLSGDLTLPMNEYLSDSDLKRFLLDGYLIIKPSELSVNPQWHSNLFQYVSEIYKEEGNLGNNVLARFPQLNEIFQDKKVRGVLTRVLGREYVMQAHRFMHFTEPGTLTQQWHKDSYFGHGRPLRSNQLRNVMLMYYPQKTVLEMGPTALRKGTQYTCMDPKRYKGDLPNEFEKGWREDCDLYMECEAGSILLIHYDLIHKGSKNDLRDRAMFKFQFSRVVEPQVDPDIVGNINGFTEFDQVDSEKLEEFEKNTQYPIAKHIWNWMHQIPFKQEPIDSKTLTEESLNEKGEQLRMGNHYRFALSGQYNTLLKRMDSEDEQFSLNSAQAMVACRMPSAVQAVASKIMNGKFAHLNGLIGCMYVLSEWGPFVKSSLDDKSLSDLINHICSSKSKYPTVVKIYVAETLGTIFCNYQLQTQNETFNTALDKLMDFMTSANFDEQTRYVSVFSTLRIGNQAERSTRALNRVLKTDQCRYVVGFALDALERIGTRDSMRIVLEYLKASRWCYMTTKSSQF</sequence>
<gene>
    <name evidence="1" type="ORF">NAEGRDRAFT_69201</name>
</gene>
<dbReference type="Pfam" id="PF05721">
    <property type="entry name" value="PhyH"/>
    <property type="match status" value="1"/>
</dbReference>
<dbReference type="RefSeq" id="XP_002675592.1">
    <property type="nucleotide sequence ID" value="XM_002675546.1"/>
</dbReference>
<keyword evidence="2" id="KW-1185">Reference proteome</keyword>
<dbReference type="InParanoid" id="D2VJY1"/>
<dbReference type="GeneID" id="8862839"/>
<proteinExistence type="predicted"/>
<dbReference type="EMBL" id="GG738877">
    <property type="protein sequence ID" value="EFC42848.1"/>
    <property type="molecule type" value="Genomic_DNA"/>
</dbReference>
<dbReference type="SUPFAM" id="SSF48431">
    <property type="entry name" value="Lipovitellin-phosvitin complex, superhelical domain"/>
    <property type="match status" value="1"/>
</dbReference>
<dbReference type="OrthoDB" id="10256432at2759"/>
<organism evidence="2">
    <name type="scientific">Naegleria gruberi</name>
    <name type="common">Amoeba</name>
    <dbReference type="NCBI Taxonomy" id="5762"/>
    <lineage>
        <taxon>Eukaryota</taxon>
        <taxon>Discoba</taxon>
        <taxon>Heterolobosea</taxon>
        <taxon>Tetramitia</taxon>
        <taxon>Eutetramitia</taxon>
        <taxon>Vahlkampfiidae</taxon>
        <taxon>Naegleria</taxon>
    </lineage>
</organism>